<dbReference type="GO" id="GO:0005829">
    <property type="term" value="C:cytosol"/>
    <property type="evidence" value="ECO:0007669"/>
    <property type="project" value="TreeGrafter"/>
</dbReference>
<organism evidence="9 10">
    <name type="scientific">Hydrogenivirga caldilitoris</name>
    <dbReference type="NCBI Taxonomy" id="246264"/>
    <lineage>
        <taxon>Bacteria</taxon>
        <taxon>Pseudomonadati</taxon>
        <taxon>Aquificota</taxon>
        <taxon>Aquificia</taxon>
        <taxon>Aquificales</taxon>
        <taxon>Aquificaceae</taxon>
        <taxon>Hydrogenivirga</taxon>
    </lineage>
</organism>
<dbReference type="Proteomes" id="UP000267841">
    <property type="component" value="Unassembled WGS sequence"/>
</dbReference>
<dbReference type="InterPro" id="IPR015944">
    <property type="entry name" value="Gly-tRNA-synth_bsu"/>
</dbReference>
<keyword evidence="5 8" id="KW-0648">Protein biosynthesis</keyword>
<dbReference type="EMBL" id="RCCJ01000001">
    <property type="protein sequence ID" value="RLJ71014.1"/>
    <property type="molecule type" value="Genomic_DNA"/>
</dbReference>
<dbReference type="PANTHER" id="PTHR30075">
    <property type="entry name" value="GLYCYL-TRNA SYNTHETASE"/>
    <property type="match status" value="1"/>
</dbReference>
<evidence type="ECO:0000313" key="10">
    <source>
        <dbReference type="Proteomes" id="UP000267841"/>
    </source>
</evidence>
<evidence type="ECO:0000256" key="7">
    <source>
        <dbReference type="ARBA" id="ARBA00047937"/>
    </source>
</evidence>
<dbReference type="GO" id="GO:0004820">
    <property type="term" value="F:glycine-tRNA ligase activity"/>
    <property type="evidence" value="ECO:0007669"/>
    <property type="project" value="UniProtKB-UniRule"/>
</dbReference>
<name>A0A497XRW0_9AQUI</name>
<dbReference type="NCBIfam" id="TIGR00211">
    <property type="entry name" value="glyS"/>
    <property type="match status" value="1"/>
</dbReference>
<comment type="similarity">
    <text evidence="1 8">Belongs to the class-II aminoacyl-tRNA synthetase family.</text>
</comment>
<reference evidence="9 10" key="1">
    <citation type="submission" date="2018-10" db="EMBL/GenBank/DDBJ databases">
        <title>Genomic Encyclopedia of Archaeal and Bacterial Type Strains, Phase II (KMG-II): from individual species to whole genera.</title>
        <authorList>
            <person name="Goeker M."/>
        </authorList>
    </citation>
    <scope>NUCLEOTIDE SEQUENCE [LARGE SCALE GENOMIC DNA]</scope>
    <source>
        <strain evidence="9 10">DSM 16510</strain>
    </source>
</reference>
<dbReference type="PROSITE" id="PS50861">
    <property type="entry name" value="AA_TRNA_LIGASE_II_GLYAB"/>
    <property type="match status" value="1"/>
</dbReference>
<evidence type="ECO:0000256" key="2">
    <source>
        <dbReference type="ARBA" id="ARBA00022598"/>
    </source>
</evidence>
<evidence type="ECO:0000256" key="3">
    <source>
        <dbReference type="ARBA" id="ARBA00022741"/>
    </source>
</evidence>
<keyword evidence="8" id="KW-0963">Cytoplasm</keyword>
<evidence type="ECO:0000256" key="6">
    <source>
        <dbReference type="ARBA" id="ARBA00023146"/>
    </source>
</evidence>
<dbReference type="GO" id="GO:0006426">
    <property type="term" value="P:glycyl-tRNA aminoacylation"/>
    <property type="evidence" value="ECO:0007669"/>
    <property type="project" value="UniProtKB-UniRule"/>
</dbReference>
<dbReference type="PRINTS" id="PR01045">
    <property type="entry name" value="TRNASYNTHGB"/>
</dbReference>
<sequence>MGDLLIEIGTEELPSSVIVPALDFFKGKFSEILGREDIDTYGTPRRLVFHIKDFTDTKEVKEELVFGPPWAVAFDGEGKPTKALEGFLNRYGVGPERIVKERKGKGEYAALRIIHEEKSRLERLKEEFEELLLSVPFPKRMRWTSSKKITFSRPVRWILALHGDRVVELRFGELSSGNKTKGHRFLSKGWIEVRKAEDYFHLMEDNFVIPSLDRRKELILKGIKEEAKKLGAEPKYPDGLLDEVANLVEYPFVVTGGFEEKYLELPEMVIITVAAHHQRFFCLSREGKLINRFIGISNNTPKTDLIKKGYEKVLRARLEDALFFYREDLRTPLEELVPALKNVLIHPKIGTVLEKVERLKRISKELCRKLGCDKATERRVERAALLSKADLLTEMVKELDELQGYMGYVYALKHGEDEEVAKALYEQYKPKGVEDTVPQTLTGAILSLSDKIDDLISFFSAGEIPKGSSDPFGLRRAAFGVFRILEDKGWDIDLREFFPLYPEVKNTEELERFLAQRLESYLERYGYDIIRAVLKAESPFKPYSVMKKVKELSRVRNTEAFVDIYEGYRRVVKILPKEWENFEVNEELLKEAQEINLWREVRELEGRDFTLEELAGLRKPIDELFDNVLIMDKDENIRNNRLSLLNRVKRLFNRYADLSEVVLQEV</sequence>
<dbReference type="AlphaFoldDB" id="A0A497XRW0"/>
<evidence type="ECO:0000256" key="4">
    <source>
        <dbReference type="ARBA" id="ARBA00022840"/>
    </source>
</evidence>
<protein>
    <recommendedName>
        <fullName evidence="8">Glycine--tRNA ligase beta subunit</fullName>
        <ecNumber evidence="8">6.1.1.14</ecNumber>
    </recommendedName>
    <alternativeName>
        <fullName evidence="8">Glycyl-tRNA synthetase beta subunit</fullName>
        <shortName evidence="8">GlyRS</shortName>
    </alternativeName>
</protein>
<dbReference type="Pfam" id="PF02092">
    <property type="entry name" value="tRNA_synt_2f"/>
    <property type="match status" value="1"/>
</dbReference>
<keyword evidence="6 8" id="KW-0030">Aminoacyl-tRNA synthetase</keyword>
<gene>
    <name evidence="8" type="primary">glyS</name>
    <name evidence="9" type="ORF">BCF55_1303</name>
</gene>
<dbReference type="PANTHER" id="PTHR30075:SF2">
    <property type="entry name" value="GLYCINE--TRNA LIGASE, CHLOROPLASTIC_MITOCHONDRIAL 2"/>
    <property type="match status" value="1"/>
</dbReference>
<comment type="subunit">
    <text evidence="8">Tetramer of two alpha and two beta subunits.</text>
</comment>
<dbReference type="InterPro" id="IPR006194">
    <property type="entry name" value="Gly-tRNA-synth_heterodimer"/>
</dbReference>
<comment type="subcellular location">
    <subcellularLocation>
        <location evidence="8">Cytoplasm</location>
    </subcellularLocation>
</comment>
<evidence type="ECO:0000256" key="1">
    <source>
        <dbReference type="ARBA" id="ARBA00008226"/>
    </source>
</evidence>
<dbReference type="RefSeq" id="WP_121011704.1">
    <property type="nucleotide sequence ID" value="NZ_RCCJ01000001.1"/>
</dbReference>
<dbReference type="HAMAP" id="MF_00255">
    <property type="entry name" value="Gly_tRNA_synth_beta"/>
    <property type="match status" value="1"/>
</dbReference>
<comment type="caution">
    <text evidence="9">The sequence shown here is derived from an EMBL/GenBank/DDBJ whole genome shotgun (WGS) entry which is preliminary data.</text>
</comment>
<dbReference type="OrthoDB" id="9775440at2"/>
<keyword evidence="3 8" id="KW-0547">Nucleotide-binding</keyword>
<keyword evidence="2 8" id="KW-0436">Ligase</keyword>
<dbReference type="SUPFAM" id="SSF109604">
    <property type="entry name" value="HD-domain/PDEase-like"/>
    <property type="match status" value="1"/>
</dbReference>
<dbReference type="EC" id="6.1.1.14" evidence="8"/>
<evidence type="ECO:0000256" key="5">
    <source>
        <dbReference type="ARBA" id="ARBA00022917"/>
    </source>
</evidence>
<dbReference type="GO" id="GO:0005524">
    <property type="term" value="F:ATP binding"/>
    <property type="evidence" value="ECO:0007669"/>
    <property type="project" value="UniProtKB-UniRule"/>
</dbReference>
<comment type="catalytic activity">
    <reaction evidence="7 8">
        <text>tRNA(Gly) + glycine + ATP = glycyl-tRNA(Gly) + AMP + diphosphate</text>
        <dbReference type="Rhea" id="RHEA:16013"/>
        <dbReference type="Rhea" id="RHEA-COMP:9664"/>
        <dbReference type="Rhea" id="RHEA-COMP:9683"/>
        <dbReference type="ChEBI" id="CHEBI:30616"/>
        <dbReference type="ChEBI" id="CHEBI:33019"/>
        <dbReference type="ChEBI" id="CHEBI:57305"/>
        <dbReference type="ChEBI" id="CHEBI:78442"/>
        <dbReference type="ChEBI" id="CHEBI:78522"/>
        <dbReference type="ChEBI" id="CHEBI:456215"/>
        <dbReference type="EC" id="6.1.1.14"/>
    </reaction>
</comment>
<keyword evidence="10" id="KW-1185">Reference proteome</keyword>
<evidence type="ECO:0000256" key="8">
    <source>
        <dbReference type="HAMAP-Rule" id="MF_00255"/>
    </source>
</evidence>
<accession>A0A497XRW0</accession>
<evidence type="ECO:0000313" key="9">
    <source>
        <dbReference type="EMBL" id="RLJ71014.1"/>
    </source>
</evidence>
<proteinExistence type="inferred from homology"/>
<keyword evidence="4 8" id="KW-0067">ATP-binding</keyword>